<name>A0AAE1HES6_9NEOP</name>
<evidence type="ECO:0000313" key="3">
    <source>
        <dbReference type="Proteomes" id="UP001219518"/>
    </source>
</evidence>
<organism evidence="2 3">
    <name type="scientific">Frankliniella fusca</name>
    <dbReference type="NCBI Taxonomy" id="407009"/>
    <lineage>
        <taxon>Eukaryota</taxon>
        <taxon>Metazoa</taxon>
        <taxon>Ecdysozoa</taxon>
        <taxon>Arthropoda</taxon>
        <taxon>Hexapoda</taxon>
        <taxon>Insecta</taxon>
        <taxon>Pterygota</taxon>
        <taxon>Neoptera</taxon>
        <taxon>Paraneoptera</taxon>
        <taxon>Thysanoptera</taxon>
        <taxon>Terebrantia</taxon>
        <taxon>Thripoidea</taxon>
        <taxon>Thripidae</taxon>
        <taxon>Frankliniella</taxon>
    </lineage>
</organism>
<evidence type="ECO:0000313" key="2">
    <source>
        <dbReference type="EMBL" id="KAK3919873.1"/>
    </source>
</evidence>
<accession>A0AAE1HES6</accession>
<gene>
    <name evidence="2" type="ORF">KUF71_009159</name>
</gene>
<reference evidence="2" key="1">
    <citation type="submission" date="2021-07" db="EMBL/GenBank/DDBJ databases">
        <authorList>
            <person name="Catto M.A."/>
            <person name="Jacobson A."/>
            <person name="Kennedy G."/>
            <person name="Labadie P."/>
            <person name="Hunt B.G."/>
            <person name="Srinivasan R."/>
        </authorList>
    </citation>
    <scope>NUCLEOTIDE SEQUENCE</scope>
    <source>
        <strain evidence="2">PL_HMW_Pooled</strain>
        <tissue evidence="2">Head</tissue>
    </source>
</reference>
<comment type="caution">
    <text evidence="2">The sequence shown here is derived from an EMBL/GenBank/DDBJ whole genome shotgun (WGS) entry which is preliminary data.</text>
</comment>
<protein>
    <submittedName>
        <fullName evidence="2">Protein FAR1-RELATED SEQUENCE 5</fullName>
    </submittedName>
</protein>
<feature type="domain" description="MULE transposase" evidence="1">
    <location>
        <begin position="154"/>
        <end position="252"/>
    </location>
</feature>
<evidence type="ECO:0000259" key="1">
    <source>
        <dbReference type="Pfam" id="PF10551"/>
    </source>
</evidence>
<feature type="non-terminal residue" evidence="2">
    <location>
        <position position="1"/>
    </location>
</feature>
<dbReference type="Proteomes" id="UP001219518">
    <property type="component" value="Unassembled WGS sequence"/>
</dbReference>
<keyword evidence="3" id="KW-1185">Reference proteome</keyword>
<dbReference type="InterPro" id="IPR018289">
    <property type="entry name" value="MULE_transposase_dom"/>
</dbReference>
<dbReference type="EMBL" id="JAHWGI010000984">
    <property type="protein sequence ID" value="KAK3919873.1"/>
    <property type="molecule type" value="Genomic_DNA"/>
</dbReference>
<dbReference type="AlphaFoldDB" id="A0AAE1HES6"/>
<dbReference type="Pfam" id="PF10551">
    <property type="entry name" value="MULE"/>
    <property type="match status" value="1"/>
</dbReference>
<proteinExistence type="predicted"/>
<reference evidence="2" key="2">
    <citation type="journal article" date="2023" name="BMC Genomics">
        <title>Pest status, molecular evolution, and epigenetic factors derived from the genome assembly of Frankliniella fusca, a thysanopteran phytovirus vector.</title>
        <authorList>
            <person name="Catto M.A."/>
            <person name="Labadie P.E."/>
            <person name="Jacobson A.L."/>
            <person name="Kennedy G.G."/>
            <person name="Srinivasan R."/>
            <person name="Hunt B.G."/>
        </authorList>
    </citation>
    <scope>NUCLEOTIDE SEQUENCE</scope>
    <source>
        <strain evidence="2">PL_HMW_Pooled</strain>
    </source>
</reference>
<sequence>CCYKRCASQLTTDAAVTKIVGERGEHQHDALTDRQREVCVVAAACKRTATEALDSRPRRILRREIKGQSHILKPDVTQIMKRMYRAKRKCLPALPKTQEEAVRRLADDLKIETSRGEKFGFTMEENKIIIFTCDTNLRCVNIYPYPDCSLNETWFADGTFEYAPDKFAQLYSVHGHTQGHNVRLAFACLPDKKTSTYVAFFDKLKALASERVERNLQPAHILVDFEDAALSALRQTLPGANIRACRFHFTQNCIKRIRANNSMLTRYRCTDSETGKWLRDFNGLPCLPPDLVPDAFAELMSCAPETSGVLHIFADSILNTYIETTRCPSSLWARAPSMNDPTTTNAAESFHSSYNKDHISSHPNIHITIQSLLDHQEETYLTERTIRAGINDAEDMSYSHNLQIFNPVPPNRCFEPCTDRNNTYTDK</sequence>